<keyword evidence="4" id="KW-0812">Transmembrane</keyword>
<evidence type="ECO:0000259" key="5">
    <source>
        <dbReference type="Pfam" id="PF07730"/>
    </source>
</evidence>
<keyword evidence="2" id="KW-0418">Kinase</keyword>
<feature type="transmembrane region" description="Helical" evidence="4">
    <location>
        <begin position="37"/>
        <end position="60"/>
    </location>
</feature>
<protein>
    <recommendedName>
        <fullName evidence="5">Signal transduction histidine kinase subgroup 3 dimerisation and phosphoacceptor domain-containing protein</fullName>
    </recommendedName>
</protein>
<keyword evidence="3" id="KW-0902">Two-component regulatory system</keyword>
<feature type="transmembrane region" description="Helical" evidence="4">
    <location>
        <begin position="80"/>
        <end position="101"/>
    </location>
</feature>
<feature type="transmembrane region" description="Helical" evidence="4">
    <location>
        <begin position="131"/>
        <end position="153"/>
    </location>
</feature>
<feature type="transmembrane region" description="Helical" evidence="4">
    <location>
        <begin position="108"/>
        <end position="125"/>
    </location>
</feature>
<dbReference type="GO" id="GO:0000155">
    <property type="term" value="F:phosphorelay sensor kinase activity"/>
    <property type="evidence" value="ECO:0007669"/>
    <property type="project" value="InterPro"/>
</dbReference>
<dbReference type="AlphaFoldDB" id="A0A917Z864"/>
<dbReference type="Pfam" id="PF07730">
    <property type="entry name" value="HisKA_3"/>
    <property type="match status" value="1"/>
</dbReference>
<dbReference type="InterPro" id="IPR050482">
    <property type="entry name" value="Sensor_HK_TwoCompSys"/>
</dbReference>
<dbReference type="InterPro" id="IPR011712">
    <property type="entry name" value="Sig_transdc_His_kin_sub3_dim/P"/>
</dbReference>
<accession>A0A917Z864</accession>
<dbReference type="EMBL" id="BMNH01000020">
    <property type="protein sequence ID" value="GGO76708.1"/>
    <property type="molecule type" value="Genomic_DNA"/>
</dbReference>
<reference evidence="6" key="2">
    <citation type="submission" date="2020-09" db="EMBL/GenBank/DDBJ databases">
        <authorList>
            <person name="Sun Q."/>
            <person name="Zhou Y."/>
        </authorList>
    </citation>
    <scope>NUCLEOTIDE SEQUENCE</scope>
    <source>
        <strain evidence="6">CGMCC 4.7368</strain>
    </source>
</reference>
<keyword evidence="4" id="KW-0472">Membrane</keyword>
<evidence type="ECO:0000256" key="4">
    <source>
        <dbReference type="SAM" id="Phobius"/>
    </source>
</evidence>
<evidence type="ECO:0000256" key="3">
    <source>
        <dbReference type="ARBA" id="ARBA00023012"/>
    </source>
</evidence>
<dbReference type="SUPFAM" id="SSF55874">
    <property type="entry name" value="ATPase domain of HSP90 chaperone/DNA topoisomerase II/histidine kinase"/>
    <property type="match status" value="1"/>
</dbReference>
<evidence type="ECO:0000256" key="2">
    <source>
        <dbReference type="ARBA" id="ARBA00022777"/>
    </source>
</evidence>
<keyword evidence="7" id="KW-1185">Reference proteome</keyword>
<evidence type="ECO:0000256" key="1">
    <source>
        <dbReference type="ARBA" id="ARBA00022679"/>
    </source>
</evidence>
<reference evidence="6" key="1">
    <citation type="journal article" date="2014" name="Int. J. Syst. Evol. Microbiol.">
        <title>Complete genome sequence of Corynebacterium casei LMG S-19264T (=DSM 44701T), isolated from a smear-ripened cheese.</title>
        <authorList>
            <consortium name="US DOE Joint Genome Institute (JGI-PGF)"/>
            <person name="Walter F."/>
            <person name="Albersmeier A."/>
            <person name="Kalinowski J."/>
            <person name="Ruckert C."/>
        </authorList>
    </citation>
    <scope>NUCLEOTIDE SEQUENCE</scope>
    <source>
        <strain evidence="6">CGMCC 4.7368</strain>
    </source>
</reference>
<proteinExistence type="predicted"/>
<name>A0A917Z864_9ACTN</name>
<feature type="domain" description="Signal transduction histidine kinase subgroup 3 dimerisation and phosphoacceptor" evidence="5">
    <location>
        <begin position="173"/>
        <end position="234"/>
    </location>
</feature>
<evidence type="ECO:0000313" key="7">
    <source>
        <dbReference type="Proteomes" id="UP000646523"/>
    </source>
</evidence>
<feature type="transmembrane region" description="Helical" evidence="4">
    <location>
        <begin position="6"/>
        <end position="25"/>
    </location>
</feature>
<dbReference type="Gene3D" id="1.20.5.1930">
    <property type="match status" value="1"/>
</dbReference>
<dbReference type="CDD" id="cd16917">
    <property type="entry name" value="HATPase_UhpB-NarQ-NarX-like"/>
    <property type="match status" value="1"/>
</dbReference>
<dbReference type="Proteomes" id="UP000646523">
    <property type="component" value="Unassembled WGS sequence"/>
</dbReference>
<gene>
    <name evidence="6" type="ORF">GCM10012289_54670</name>
</gene>
<keyword evidence="1" id="KW-0808">Transferase</keyword>
<sequence length="362" mass="38743">MAMLSSSPLTLGGLGLMAGVPALTVPVHRGLADSGHAVAGSAVLLVLLAVHARFVLLILARKGVGWWLVAAQAGLTYLPLPVVGAAWIPVSGLLCGALLLVAQQVRSFAVAALAMACGPVLLAAPPEALTYAGWAVAAPLLGLVEFALVGLAVQADRLSATRSDVIHRAVVIERRRFTRDLHDLVGHRLTVLVLKAQLIQRLVHERDEKAGQVVDETLTLLRALASDVRAVAHGEQRSSLELELSSARALLESVGIRCQMRVSCRDLPREVAEALTHTLREGVTNVLRHATARECVIQLLEQDRLVSLSISNDGVLQRRRPKDGGQGLINLTERVTVLGGRLETTSLRGGRFLFTVHIPRNQ</sequence>
<dbReference type="GO" id="GO:0046983">
    <property type="term" value="F:protein dimerization activity"/>
    <property type="evidence" value="ECO:0007669"/>
    <property type="project" value="InterPro"/>
</dbReference>
<dbReference type="PANTHER" id="PTHR24421">
    <property type="entry name" value="NITRATE/NITRITE SENSOR PROTEIN NARX-RELATED"/>
    <property type="match status" value="1"/>
</dbReference>
<dbReference type="Gene3D" id="3.30.565.10">
    <property type="entry name" value="Histidine kinase-like ATPase, C-terminal domain"/>
    <property type="match status" value="1"/>
</dbReference>
<dbReference type="GO" id="GO:0016020">
    <property type="term" value="C:membrane"/>
    <property type="evidence" value="ECO:0007669"/>
    <property type="project" value="InterPro"/>
</dbReference>
<organism evidence="6 7">
    <name type="scientific">Nonomuraea cavernae</name>
    <dbReference type="NCBI Taxonomy" id="2045107"/>
    <lineage>
        <taxon>Bacteria</taxon>
        <taxon>Bacillati</taxon>
        <taxon>Actinomycetota</taxon>
        <taxon>Actinomycetes</taxon>
        <taxon>Streptosporangiales</taxon>
        <taxon>Streptosporangiaceae</taxon>
        <taxon>Nonomuraea</taxon>
    </lineage>
</organism>
<dbReference type="InterPro" id="IPR036890">
    <property type="entry name" value="HATPase_C_sf"/>
</dbReference>
<keyword evidence="4" id="KW-1133">Transmembrane helix</keyword>
<comment type="caution">
    <text evidence="6">The sequence shown here is derived from an EMBL/GenBank/DDBJ whole genome shotgun (WGS) entry which is preliminary data.</text>
</comment>
<dbReference type="PANTHER" id="PTHR24421:SF63">
    <property type="entry name" value="SENSOR HISTIDINE KINASE DESK"/>
    <property type="match status" value="1"/>
</dbReference>
<evidence type="ECO:0000313" key="6">
    <source>
        <dbReference type="EMBL" id="GGO76708.1"/>
    </source>
</evidence>